<feature type="domain" description="Acyltransferase MbtK/IucB-like conserved" evidence="5">
    <location>
        <begin position="168"/>
        <end position="215"/>
    </location>
</feature>
<evidence type="ECO:0000256" key="1">
    <source>
        <dbReference type="ARBA" id="ARBA00004496"/>
    </source>
</evidence>
<evidence type="ECO:0000256" key="2">
    <source>
        <dbReference type="ARBA" id="ARBA00004924"/>
    </source>
</evidence>
<dbReference type="FunFam" id="3.40.630.30:FF:000256">
    <property type="entry name" value="Putative lysine N-acyltransferase C17G9.06c"/>
    <property type="match status" value="1"/>
</dbReference>
<dbReference type="SMART" id="SM01006">
    <property type="entry name" value="AlcB"/>
    <property type="match status" value="1"/>
</dbReference>
<dbReference type="RefSeq" id="WP_151133541.1">
    <property type="nucleotide sequence ID" value="NZ_CP043311.1"/>
</dbReference>
<protein>
    <submittedName>
        <fullName evidence="6">Acetyltransferase</fullName>
    </submittedName>
</protein>
<dbReference type="Pfam" id="PF13523">
    <property type="entry name" value="Acetyltransf_8"/>
    <property type="match status" value="1"/>
</dbReference>
<dbReference type="InterPro" id="IPR016181">
    <property type="entry name" value="Acyl_CoA_acyltransferase"/>
</dbReference>
<keyword evidence="3" id="KW-0963">Cytoplasm</keyword>
<accession>A0A5J6QM81</accession>
<dbReference type="SUPFAM" id="SSF55729">
    <property type="entry name" value="Acyl-CoA N-acyltransferases (Nat)"/>
    <property type="match status" value="1"/>
</dbReference>
<keyword evidence="7" id="KW-1185">Reference proteome</keyword>
<dbReference type="AlphaFoldDB" id="A0A5J6QM81"/>
<dbReference type="PANTHER" id="PTHR31438">
    <property type="entry name" value="LYSINE N-ACYLTRANSFERASE C17G9.06C-RELATED"/>
    <property type="match status" value="1"/>
</dbReference>
<dbReference type="GO" id="GO:0016410">
    <property type="term" value="F:N-acyltransferase activity"/>
    <property type="evidence" value="ECO:0007669"/>
    <property type="project" value="TreeGrafter"/>
</dbReference>
<comment type="pathway">
    <text evidence="2">Siderophore biosynthesis.</text>
</comment>
<proteinExistence type="predicted"/>
<evidence type="ECO:0000313" key="7">
    <source>
        <dbReference type="Proteomes" id="UP000327179"/>
    </source>
</evidence>
<evidence type="ECO:0000313" key="6">
    <source>
        <dbReference type="EMBL" id="QEY62885.1"/>
    </source>
</evidence>
<reference evidence="6 7" key="1">
    <citation type="submission" date="2019-08" db="EMBL/GenBank/DDBJ databases">
        <title>Whole-genome Sequencing of e-waste polymer degrading bacterium Pseudomonas sp. strain PE08.</title>
        <authorList>
            <person name="Kirdat K."/>
            <person name="Debbarma P."/>
            <person name="Narawade N."/>
            <person name="Suyal D."/>
            <person name="Thorat V."/>
            <person name="Shouche Y."/>
            <person name="Goel R."/>
            <person name="Yadav A."/>
        </authorList>
    </citation>
    <scope>NUCLEOTIDE SEQUENCE [LARGE SCALE GENOMIC DNA]</scope>
    <source>
        <strain evidence="6 7">PE08</strain>
    </source>
</reference>
<sequence length="338" mass="38980">MNHPQGLHRLPLPGSELLAIEVGNSRLCLLRGDQPLAQVVTEEEGGQPLFRLQEVASGQADGAIRAFCYWHFARSPEHQRLAWRLEVPVDRAVRSGLLIPGSAGLFIAERSLFWQLPDPWLRGAQGNGYPQTMVMSANGRRHPLRAPKARGEVYRRFDARLGSWVSLRTLDIELDLERFNRWQNSPRVLEFWQEGGSLEQHRDYLQKLADDPHTLTLIGCFDDEPFAYFEAYWAKEDRIAPFYAADDYDRGIHMLVGEEKHRGPHKVASWLSALAHYLFLDDSRTRKVVAEPRADNARMIGHMQAQGFYREKEFDFPHKRAALMALGREWFFERCELC</sequence>
<dbReference type="GO" id="GO:0005737">
    <property type="term" value="C:cytoplasm"/>
    <property type="evidence" value="ECO:0007669"/>
    <property type="project" value="UniProtKB-SubCell"/>
</dbReference>
<dbReference type="EMBL" id="CP043311">
    <property type="protein sequence ID" value="QEY62885.1"/>
    <property type="molecule type" value="Genomic_DNA"/>
</dbReference>
<dbReference type="KEGG" id="plal:FXN65_12665"/>
<comment type="subcellular location">
    <subcellularLocation>
        <location evidence="1">Cytoplasm</location>
    </subcellularLocation>
</comment>
<dbReference type="GO" id="GO:0019290">
    <property type="term" value="P:siderophore biosynthetic process"/>
    <property type="evidence" value="ECO:0007669"/>
    <property type="project" value="InterPro"/>
</dbReference>
<evidence type="ECO:0000256" key="3">
    <source>
        <dbReference type="ARBA" id="ARBA00022490"/>
    </source>
</evidence>
<dbReference type="PANTHER" id="PTHR31438:SF1">
    <property type="entry name" value="LYSINE N-ACYLTRANSFERASE C17G9.06C-RELATED"/>
    <property type="match status" value="1"/>
</dbReference>
<dbReference type="Proteomes" id="UP000327179">
    <property type="component" value="Chromosome"/>
</dbReference>
<name>A0A5J6QM81_9GAMM</name>
<keyword evidence="4 6" id="KW-0808">Transferase</keyword>
<evidence type="ECO:0000256" key="4">
    <source>
        <dbReference type="ARBA" id="ARBA00022679"/>
    </source>
</evidence>
<organism evidence="6 7">
    <name type="scientific">Metapseudomonas lalkuanensis</name>
    <dbReference type="NCBI Taxonomy" id="2604832"/>
    <lineage>
        <taxon>Bacteria</taxon>
        <taxon>Pseudomonadati</taxon>
        <taxon>Pseudomonadota</taxon>
        <taxon>Gammaproteobacteria</taxon>
        <taxon>Pseudomonadales</taxon>
        <taxon>Pseudomonadaceae</taxon>
        <taxon>Metapseudomonas</taxon>
    </lineage>
</organism>
<dbReference type="Gene3D" id="3.40.630.30">
    <property type="match status" value="1"/>
</dbReference>
<gene>
    <name evidence="6" type="ORF">FXN65_12665</name>
</gene>
<dbReference type="InterPro" id="IPR019432">
    <property type="entry name" value="Acyltransferase_MbtK/IucB-like"/>
</dbReference>
<evidence type="ECO:0000259" key="5">
    <source>
        <dbReference type="SMART" id="SM01006"/>
    </source>
</evidence>